<accession>A0ABW5A1V6</accession>
<organism evidence="2 3">
    <name type="scientific">Tumebacillus lipolyticus</name>
    <dbReference type="NCBI Taxonomy" id="1280370"/>
    <lineage>
        <taxon>Bacteria</taxon>
        <taxon>Bacillati</taxon>
        <taxon>Bacillota</taxon>
        <taxon>Bacilli</taxon>
        <taxon>Bacillales</taxon>
        <taxon>Alicyclobacillaceae</taxon>
        <taxon>Tumebacillus</taxon>
    </lineage>
</organism>
<comment type="caution">
    <text evidence="2">The sequence shown here is derived from an EMBL/GenBank/DDBJ whole genome shotgun (WGS) entry which is preliminary data.</text>
</comment>
<dbReference type="Proteomes" id="UP001597343">
    <property type="component" value="Unassembled WGS sequence"/>
</dbReference>
<keyword evidence="1" id="KW-0472">Membrane</keyword>
<evidence type="ECO:0000256" key="1">
    <source>
        <dbReference type="SAM" id="Phobius"/>
    </source>
</evidence>
<feature type="transmembrane region" description="Helical" evidence="1">
    <location>
        <begin position="21"/>
        <end position="41"/>
    </location>
</feature>
<keyword evidence="1" id="KW-1133">Transmembrane helix</keyword>
<sequence length="58" mass="6478">MSDGREGMVELMHRRMKEYGPMLAGVSLIALGLCLPLGMTFDSLRLIDFFVMLISKVS</sequence>
<evidence type="ECO:0000313" key="3">
    <source>
        <dbReference type="Proteomes" id="UP001597343"/>
    </source>
</evidence>
<protein>
    <submittedName>
        <fullName evidence="2">Uncharacterized protein</fullName>
    </submittedName>
</protein>
<dbReference type="RefSeq" id="WP_386048288.1">
    <property type="nucleotide sequence ID" value="NZ_JBHUIO010000009.1"/>
</dbReference>
<evidence type="ECO:0000313" key="2">
    <source>
        <dbReference type="EMBL" id="MFD2171470.1"/>
    </source>
</evidence>
<gene>
    <name evidence="2" type="ORF">ACFSOY_16020</name>
</gene>
<reference evidence="3" key="1">
    <citation type="journal article" date="2019" name="Int. J. Syst. Evol. Microbiol.">
        <title>The Global Catalogue of Microorganisms (GCM) 10K type strain sequencing project: providing services to taxonomists for standard genome sequencing and annotation.</title>
        <authorList>
            <consortium name="The Broad Institute Genomics Platform"/>
            <consortium name="The Broad Institute Genome Sequencing Center for Infectious Disease"/>
            <person name="Wu L."/>
            <person name="Ma J."/>
        </authorList>
    </citation>
    <scope>NUCLEOTIDE SEQUENCE [LARGE SCALE GENOMIC DNA]</scope>
    <source>
        <strain evidence="3">CGMCC 1.13574</strain>
    </source>
</reference>
<keyword evidence="1" id="KW-0812">Transmembrane</keyword>
<proteinExistence type="predicted"/>
<dbReference type="EMBL" id="JBHUIO010000009">
    <property type="protein sequence ID" value="MFD2171470.1"/>
    <property type="molecule type" value="Genomic_DNA"/>
</dbReference>
<keyword evidence="3" id="KW-1185">Reference proteome</keyword>
<name>A0ABW5A1V6_9BACL</name>